<comment type="caution">
    <text evidence="1">The sequence shown here is derived from an EMBL/GenBank/DDBJ whole genome shotgun (WGS) entry which is preliminary data.</text>
</comment>
<dbReference type="OrthoDB" id="8185902at2759"/>
<evidence type="ECO:0008006" key="3">
    <source>
        <dbReference type="Google" id="ProtNLM"/>
    </source>
</evidence>
<dbReference type="GO" id="GO:0005615">
    <property type="term" value="C:extracellular space"/>
    <property type="evidence" value="ECO:0007669"/>
    <property type="project" value="TreeGrafter"/>
</dbReference>
<evidence type="ECO:0000313" key="2">
    <source>
        <dbReference type="Proteomes" id="UP000478052"/>
    </source>
</evidence>
<dbReference type="Pfam" id="PF06585">
    <property type="entry name" value="JHBP"/>
    <property type="match status" value="1"/>
</dbReference>
<evidence type="ECO:0000313" key="1">
    <source>
        <dbReference type="EMBL" id="KAF0759436.1"/>
    </source>
</evidence>
<dbReference type="InterPro" id="IPR038606">
    <property type="entry name" value="To_sf"/>
</dbReference>
<gene>
    <name evidence="1" type="ORF">FWK35_00032568</name>
</gene>
<organism evidence="1 2">
    <name type="scientific">Aphis craccivora</name>
    <name type="common">Cowpea aphid</name>
    <dbReference type="NCBI Taxonomy" id="307492"/>
    <lineage>
        <taxon>Eukaryota</taxon>
        <taxon>Metazoa</taxon>
        <taxon>Ecdysozoa</taxon>
        <taxon>Arthropoda</taxon>
        <taxon>Hexapoda</taxon>
        <taxon>Insecta</taxon>
        <taxon>Pterygota</taxon>
        <taxon>Neoptera</taxon>
        <taxon>Paraneoptera</taxon>
        <taxon>Hemiptera</taxon>
        <taxon>Sternorrhyncha</taxon>
        <taxon>Aphidomorpha</taxon>
        <taxon>Aphidoidea</taxon>
        <taxon>Aphididae</taxon>
        <taxon>Aphidini</taxon>
        <taxon>Aphis</taxon>
        <taxon>Aphis</taxon>
    </lineage>
</organism>
<accession>A0A6G0YPQ0</accession>
<dbReference type="Proteomes" id="UP000478052">
    <property type="component" value="Unassembled WGS sequence"/>
</dbReference>
<dbReference type="InterPro" id="IPR010562">
    <property type="entry name" value="Haemolymph_juvenile_hormone-bd"/>
</dbReference>
<proteinExistence type="predicted"/>
<dbReference type="EMBL" id="VUJU01002993">
    <property type="protein sequence ID" value="KAF0759436.1"/>
    <property type="molecule type" value="Genomic_DNA"/>
</dbReference>
<name>A0A6G0YPQ0_APHCR</name>
<sequence length="280" mass="31308">MDIALIDYMEDDEVVIDFITGLVALGGRPRRVFGKNSYVTPCKRDSDDLNQCIVNAWEALRPKMGEGIPKLKIPPLEPFLISEMSIDRRTDSIDVKATMTQLAIMGVNSVMFSKLNVDLTDLSGSVSLAFADLNVTTLYVMDAMLMKIIPMKGQGKFNGTLNDIKVNVTGRAELSPKNERGNSYLKLVEIKFKGFISDARGRLVDTTKNPENKIFAETANMFYDNNRRGVLDILTPFIEEFCESLVVELANQILSTVPFEEMFIEAVSKKPLQKPNNIIP</sequence>
<protein>
    <recommendedName>
        <fullName evidence="3">Circadian clock-controlled protein-like</fullName>
    </recommendedName>
</protein>
<dbReference type="AlphaFoldDB" id="A0A6G0YPQ0"/>
<dbReference type="Gene3D" id="3.15.10.30">
    <property type="entry name" value="Haemolymph juvenile hormone binding protein"/>
    <property type="match status" value="1"/>
</dbReference>
<dbReference type="PANTHER" id="PTHR11008">
    <property type="entry name" value="PROTEIN TAKEOUT-LIKE PROTEIN"/>
    <property type="match status" value="1"/>
</dbReference>
<reference evidence="1 2" key="1">
    <citation type="submission" date="2019-08" db="EMBL/GenBank/DDBJ databases">
        <title>Whole genome of Aphis craccivora.</title>
        <authorList>
            <person name="Voronova N.V."/>
            <person name="Shulinski R.S."/>
            <person name="Bandarenka Y.V."/>
            <person name="Zhorov D.G."/>
            <person name="Warner D."/>
        </authorList>
    </citation>
    <scope>NUCLEOTIDE SEQUENCE [LARGE SCALE GENOMIC DNA]</scope>
    <source>
        <strain evidence="1">180601</strain>
        <tissue evidence="1">Whole Body</tissue>
    </source>
</reference>
<dbReference type="PANTHER" id="PTHR11008:SF14">
    <property type="entry name" value="CIRCADIAN CLOCK-CONTROLLED PROTEIN-LIKE PROTEIN"/>
    <property type="match status" value="1"/>
</dbReference>
<dbReference type="SMART" id="SM00700">
    <property type="entry name" value="JHBP"/>
    <property type="match status" value="1"/>
</dbReference>
<keyword evidence="2" id="KW-1185">Reference proteome</keyword>